<name>A0A9Y1BK98_9ARCH</name>
<keyword evidence="1" id="KW-1133">Transmembrane helix</keyword>
<protein>
    <submittedName>
        <fullName evidence="2">Uncharacterized protein</fullName>
    </submittedName>
</protein>
<dbReference type="AlphaFoldDB" id="A0A9Y1BK98"/>
<accession>A0A9Y1BK98</accession>
<keyword evidence="1" id="KW-0472">Membrane</keyword>
<dbReference type="Proteomes" id="UP001201020">
    <property type="component" value="Chromosome"/>
</dbReference>
<keyword evidence="1" id="KW-0812">Transmembrane</keyword>
<evidence type="ECO:0000313" key="2">
    <source>
        <dbReference type="EMBL" id="UJG40322.1"/>
    </source>
</evidence>
<gene>
    <name evidence="2" type="ORF">K9W45_10830</name>
</gene>
<proteinExistence type="predicted"/>
<feature type="transmembrane region" description="Helical" evidence="1">
    <location>
        <begin position="48"/>
        <end position="65"/>
    </location>
</feature>
<reference evidence="2" key="1">
    <citation type="journal article" date="2022" name="Nat. Microbiol.">
        <title>Unique mobile elements and scalable gene flow at the prokaryote-eukaryote boundary revealed by circularized Asgard archaea genomes.</title>
        <authorList>
            <person name="Wu F."/>
            <person name="Speth D.R."/>
            <person name="Philosof A."/>
            <person name="Cremiere A."/>
            <person name="Narayanan A."/>
            <person name="Barco R.A."/>
            <person name="Connon S.A."/>
            <person name="Amend J.P."/>
            <person name="Antoshechkin I.A."/>
            <person name="Orphan V.J."/>
        </authorList>
    </citation>
    <scope>NUCLEOTIDE SEQUENCE</scope>
    <source>
        <strain evidence="2">PM71</strain>
    </source>
</reference>
<sequence>MKSKGKNDISEEQEKKKRKNLIYSIVAYSTATLGVVLLIISQATATDILFFISLGVLGLGIMLIVQRSVYTQTKYSSDEVEEKRDKERLELRKRQ</sequence>
<organism evidence="2">
    <name type="scientific">Candidatus Heimdallarchaeum aukensis</name>
    <dbReference type="NCBI Taxonomy" id="2876573"/>
    <lineage>
        <taxon>Archaea</taxon>
        <taxon>Promethearchaeati</taxon>
        <taxon>Candidatus Heimdallarchaeota</taxon>
        <taxon>Candidatus Heimdallarchaeia (ex Rinke et al. 2021) (nom. nud.)</taxon>
        <taxon>Candidatus Heimdallarchaeales</taxon>
        <taxon>Candidatus Heimdallarchaeaceae</taxon>
        <taxon>Candidatus Heimdallarchaeum</taxon>
    </lineage>
</organism>
<evidence type="ECO:0000256" key="1">
    <source>
        <dbReference type="SAM" id="Phobius"/>
    </source>
</evidence>
<dbReference type="EMBL" id="CP084166">
    <property type="protein sequence ID" value="UJG40322.1"/>
    <property type="molecule type" value="Genomic_DNA"/>
</dbReference>
<feature type="transmembrane region" description="Helical" evidence="1">
    <location>
        <begin position="21"/>
        <end position="42"/>
    </location>
</feature>